<sequence length="105" mass="11061">MRVAPRLRVEPEVLEAEANRLLAVGDRVGDRSLVLGDVSIGQDSFGLVNLPLALAFDRVRDGLVGQVGAHAKLVTALADAVTALARDMSDTDSRVACRLDGRAAP</sequence>
<reference evidence="4" key="3">
    <citation type="journal article" date="2019" name="Int. J. Syst. Evol. Microbiol.">
        <title>The Global Catalogue of Microorganisms (GCM) 10K type strain sequencing project: providing services to taxonomists for standard genome sequencing and annotation.</title>
        <authorList>
            <consortium name="The Broad Institute Genomics Platform"/>
            <consortium name="The Broad Institute Genome Sequencing Center for Infectious Disease"/>
            <person name="Wu L."/>
            <person name="Ma J."/>
        </authorList>
    </citation>
    <scope>NUCLEOTIDE SEQUENCE [LARGE SCALE GENOMIC DNA]</scope>
    <source>
        <strain evidence="4">CCM 7403</strain>
    </source>
</reference>
<dbReference type="EMBL" id="BMCK01000003">
    <property type="protein sequence ID" value="GGD21666.1"/>
    <property type="molecule type" value="Genomic_DNA"/>
</dbReference>
<protein>
    <submittedName>
        <fullName evidence="2">Uncharacterized protein</fullName>
    </submittedName>
</protein>
<gene>
    <name evidence="2" type="ORF">E2C04_14765</name>
    <name evidence="1" type="ORF">GCM10007231_21090</name>
</gene>
<evidence type="ECO:0000313" key="3">
    <source>
        <dbReference type="Proteomes" id="UP000297025"/>
    </source>
</evidence>
<name>A0A4P7UD36_9ACTN</name>
<reference evidence="1" key="2">
    <citation type="journal article" date="2014" name="Int. J. Syst. Evol. Microbiol.">
        <title>Complete genome of a new Firmicutes species belonging to the dominant human colonic microbiota ('Ruminococcus bicirculans') reveals two chromosomes and a selective capacity to utilize plant glucans.</title>
        <authorList>
            <consortium name="NISC Comparative Sequencing Program"/>
            <person name="Wegmann U."/>
            <person name="Louis P."/>
            <person name="Goesmann A."/>
            <person name="Henrissat B."/>
            <person name="Duncan S.H."/>
            <person name="Flint H.J."/>
        </authorList>
    </citation>
    <scope>NUCLEOTIDE SEQUENCE</scope>
    <source>
        <strain evidence="1">CCM 7403</strain>
    </source>
</reference>
<dbReference type="KEGG" id="ndp:E2C04_14765"/>
<dbReference type="RefSeq" id="WP_135833168.1">
    <property type="nucleotide sequence ID" value="NZ_BMCK01000003.1"/>
</dbReference>
<dbReference type="Proteomes" id="UP000630594">
    <property type="component" value="Unassembled WGS sequence"/>
</dbReference>
<dbReference type="EMBL" id="CP038462">
    <property type="protein sequence ID" value="QCC78130.1"/>
    <property type="molecule type" value="Genomic_DNA"/>
</dbReference>
<dbReference type="Proteomes" id="UP000297025">
    <property type="component" value="Chromosome"/>
</dbReference>
<organism evidence="2 3">
    <name type="scientific">Nocardioides daphniae</name>
    <dbReference type="NCBI Taxonomy" id="402297"/>
    <lineage>
        <taxon>Bacteria</taxon>
        <taxon>Bacillati</taxon>
        <taxon>Actinomycetota</taxon>
        <taxon>Actinomycetes</taxon>
        <taxon>Propionibacteriales</taxon>
        <taxon>Nocardioidaceae</taxon>
        <taxon>Nocardioides</taxon>
    </lineage>
</organism>
<accession>A0A4P7UD36</accession>
<evidence type="ECO:0000313" key="2">
    <source>
        <dbReference type="EMBL" id="QCC78130.1"/>
    </source>
</evidence>
<evidence type="ECO:0000313" key="4">
    <source>
        <dbReference type="Proteomes" id="UP000630594"/>
    </source>
</evidence>
<dbReference type="AlphaFoldDB" id="A0A4P7UD36"/>
<evidence type="ECO:0000313" key="1">
    <source>
        <dbReference type="EMBL" id="GGD21666.1"/>
    </source>
</evidence>
<reference evidence="2 3" key="1">
    <citation type="journal article" date="2008" name="Int. J. Syst. Evol. Microbiol.">
        <title>Nocardioides daphniae sp. nov., isolated from Daphnia cucullata (Crustacea: Cladocera).</title>
        <authorList>
            <person name="Toth E.M."/>
            <person name="Keki Z."/>
            <person name="Homonnay Z.G."/>
            <person name="Borsodi A.K."/>
            <person name="Marialigeti K."/>
            <person name="Schumann P."/>
        </authorList>
    </citation>
    <scope>NUCLEOTIDE SEQUENCE [LARGE SCALE GENOMIC DNA]</scope>
    <source>
        <strain evidence="2 3">JCM 16608</strain>
    </source>
</reference>
<dbReference type="OrthoDB" id="9978892at2"/>
<proteinExistence type="predicted"/>
<reference evidence="2" key="4">
    <citation type="submission" date="2019-03" db="EMBL/GenBank/DDBJ databases">
        <authorList>
            <person name="Huang Y."/>
        </authorList>
    </citation>
    <scope>NUCLEOTIDE SEQUENCE</scope>
    <source>
        <strain evidence="2">JCM 16608</strain>
    </source>
</reference>
<keyword evidence="4" id="KW-1185">Reference proteome</keyword>
<reference evidence="1" key="5">
    <citation type="submission" date="2024-05" db="EMBL/GenBank/DDBJ databases">
        <authorList>
            <person name="Sun Q."/>
            <person name="Sedlacek I."/>
        </authorList>
    </citation>
    <scope>NUCLEOTIDE SEQUENCE</scope>
    <source>
        <strain evidence="1">CCM 7403</strain>
    </source>
</reference>